<comment type="caution">
    <text evidence="4">The sequence shown here is derived from an EMBL/GenBank/DDBJ whole genome shotgun (WGS) entry which is preliminary data.</text>
</comment>
<dbReference type="Proteomes" id="UP000191980">
    <property type="component" value="Unassembled WGS sequence"/>
</dbReference>
<sequence>MSDKKEISKKSTDVTPHSSIGGLFSFNEFDDFFDTFLTRRWPRVLDWNAPMEAFEKSFPKVDIIDHDKEIEVQAALPGVKKEDLDISIHNQLLTIKASHKTETEEKKDEGKYFRREISRGEFQRTVALPDSVDNENVSASFNDGILTVTIPKCEKSKCKNIEVK</sequence>
<dbReference type="EMBL" id="LPUF01000003">
    <property type="protein sequence ID" value="OQK15682.1"/>
    <property type="molecule type" value="Genomic_DNA"/>
</dbReference>
<evidence type="ECO:0000259" key="3">
    <source>
        <dbReference type="PROSITE" id="PS01031"/>
    </source>
</evidence>
<proteinExistence type="inferred from homology"/>
<dbReference type="InterPro" id="IPR031107">
    <property type="entry name" value="Small_HSP"/>
</dbReference>
<dbReference type="InterPro" id="IPR008978">
    <property type="entry name" value="HSP20-like_chaperone"/>
</dbReference>
<organism evidence="4 5">
    <name type="scientific">Methyloprofundus sedimenti</name>
    <dbReference type="NCBI Taxonomy" id="1420851"/>
    <lineage>
        <taxon>Bacteria</taxon>
        <taxon>Pseudomonadati</taxon>
        <taxon>Pseudomonadota</taxon>
        <taxon>Gammaproteobacteria</taxon>
        <taxon>Methylococcales</taxon>
        <taxon>Methylococcaceae</taxon>
        <taxon>Methyloprofundus</taxon>
    </lineage>
</organism>
<accession>A0A1V8M2C0</accession>
<reference evidence="4 5" key="1">
    <citation type="submission" date="2015-12" db="EMBL/GenBank/DDBJ databases">
        <authorList>
            <person name="Shamseldin A."/>
            <person name="Moawad H."/>
            <person name="Abd El-Rahim W.M."/>
            <person name="Sadowsky M.J."/>
        </authorList>
    </citation>
    <scope>NUCLEOTIDE SEQUENCE [LARGE SCALE GENOMIC DNA]</scope>
    <source>
        <strain evidence="4 5">WF1</strain>
    </source>
</reference>
<dbReference type="AlphaFoldDB" id="A0A1V8M2C0"/>
<dbReference type="SUPFAM" id="SSF49764">
    <property type="entry name" value="HSP20-like chaperones"/>
    <property type="match status" value="1"/>
</dbReference>
<dbReference type="OrthoDB" id="9792695at2"/>
<protein>
    <submittedName>
        <fullName evidence="4">Heat-shock protein Hsp20</fullName>
    </submittedName>
</protein>
<keyword evidence="5" id="KW-1185">Reference proteome</keyword>
<evidence type="ECO:0000256" key="1">
    <source>
        <dbReference type="PROSITE-ProRule" id="PRU00285"/>
    </source>
</evidence>
<dbReference type="PROSITE" id="PS01031">
    <property type="entry name" value="SHSP"/>
    <property type="match status" value="1"/>
</dbReference>
<evidence type="ECO:0000256" key="2">
    <source>
        <dbReference type="RuleBase" id="RU003616"/>
    </source>
</evidence>
<name>A0A1V8M2C0_9GAMM</name>
<dbReference type="STRING" id="1420851.AU255_15820"/>
<feature type="domain" description="SHSP" evidence="3">
    <location>
        <begin position="52"/>
        <end position="164"/>
    </location>
</feature>
<dbReference type="RefSeq" id="WP_080523920.1">
    <property type="nucleotide sequence ID" value="NZ_LPUF01000003.1"/>
</dbReference>
<evidence type="ECO:0000313" key="5">
    <source>
        <dbReference type="Proteomes" id="UP000191980"/>
    </source>
</evidence>
<dbReference type="CDD" id="cd06464">
    <property type="entry name" value="ACD_sHsps-like"/>
    <property type="match status" value="1"/>
</dbReference>
<dbReference type="Pfam" id="PF00011">
    <property type="entry name" value="HSP20"/>
    <property type="match status" value="1"/>
</dbReference>
<dbReference type="InterPro" id="IPR002068">
    <property type="entry name" value="A-crystallin/Hsp20_dom"/>
</dbReference>
<gene>
    <name evidence="4" type="ORF">AU255_15820</name>
</gene>
<dbReference type="PANTHER" id="PTHR11527">
    <property type="entry name" value="HEAT-SHOCK PROTEIN 20 FAMILY MEMBER"/>
    <property type="match status" value="1"/>
</dbReference>
<evidence type="ECO:0000313" key="4">
    <source>
        <dbReference type="EMBL" id="OQK15682.1"/>
    </source>
</evidence>
<dbReference type="Gene3D" id="2.60.40.790">
    <property type="match status" value="1"/>
</dbReference>
<comment type="similarity">
    <text evidence="1 2">Belongs to the small heat shock protein (HSP20) family.</text>
</comment>